<dbReference type="PANTHER" id="PTHR38839">
    <property type="entry name" value="TRANSCRIPTIONAL REGULATOR WHID-RELATED"/>
    <property type="match status" value="1"/>
</dbReference>
<comment type="cofactor">
    <cofactor evidence="1">
        <name>[4Fe-4S] cluster</name>
        <dbReference type="ChEBI" id="CHEBI:49883"/>
    </cofactor>
</comment>
<evidence type="ECO:0000256" key="2">
    <source>
        <dbReference type="ARBA" id="ARBA00006597"/>
    </source>
</evidence>
<dbReference type="HAMAP" id="MF_01479">
    <property type="entry name" value="WhiB"/>
    <property type="match status" value="1"/>
</dbReference>
<keyword evidence="3" id="KW-0004">4Fe-4S</keyword>
<dbReference type="GO" id="GO:0046872">
    <property type="term" value="F:metal ion binding"/>
    <property type="evidence" value="ECO:0007669"/>
    <property type="project" value="UniProtKB-KW"/>
</dbReference>
<evidence type="ECO:0000313" key="12">
    <source>
        <dbReference type="EMBL" id="CAB4643622.1"/>
    </source>
</evidence>
<keyword evidence="10" id="KW-0804">Transcription</keyword>
<organism evidence="13">
    <name type="scientific">freshwater metagenome</name>
    <dbReference type="NCBI Taxonomy" id="449393"/>
    <lineage>
        <taxon>unclassified sequences</taxon>
        <taxon>metagenomes</taxon>
        <taxon>ecological metagenomes</taxon>
    </lineage>
</organism>
<evidence type="ECO:0000256" key="3">
    <source>
        <dbReference type="ARBA" id="ARBA00022485"/>
    </source>
</evidence>
<dbReference type="AlphaFoldDB" id="A0A6J6QEI8"/>
<dbReference type="EMBL" id="CAEZYG010000053">
    <property type="protein sequence ID" value="CAB4709329.1"/>
    <property type="molecule type" value="Genomic_DNA"/>
</dbReference>
<keyword evidence="5" id="KW-0408">Iron</keyword>
<keyword evidence="4" id="KW-0479">Metal-binding</keyword>
<evidence type="ECO:0000256" key="6">
    <source>
        <dbReference type="ARBA" id="ARBA00023014"/>
    </source>
</evidence>
<dbReference type="GO" id="GO:0051539">
    <property type="term" value="F:4 iron, 4 sulfur cluster binding"/>
    <property type="evidence" value="ECO:0007669"/>
    <property type="project" value="UniProtKB-KW"/>
</dbReference>
<accession>A0A6J6QEI8</accession>
<name>A0A6J6QEI8_9ZZZZ</name>
<evidence type="ECO:0000256" key="9">
    <source>
        <dbReference type="ARBA" id="ARBA00023157"/>
    </source>
</evidence>
<proteinExistence type="inferred from homology"/>
<dbReference type="GO" id="GO:0045892">
    <property type="term" value="P:negative regulation of DNA-templated transcription"/>
    <property type="evidence" value="ECO:0007669"/>
    <property type="project" value="TreeGrafter"/>
</dbReference>
<gene>
    <name evidence="12" type="ORF">UFOPK2166_00400</name>
    <name evidence="13" type="ORF">UFOPK2657_00436</name>
</gene>
<dbReference type="InterPro" id="IPR034768">
    <property type="entry name" value="4FE4S_WBL"/>
</dbReference>
<comment type="similarity">
    <text evidence="2">Belongs to the WhiB family.</text>
</comment>
<evidence type="ECO:0000256" key="1">
    <source>
        <dbReference type="ARBA" id="ARBA00001966"/>
    </source>
</evidence>
<reference evidence="13" key="1">
    <citation type="submission" date="2020-05" db="EMBL/GenBank/DDBJ databases">
        <authorList>
            <person name="Chiriac C."/>
            <person name="Salcher M."/>
            <person name="Ghai R."/>
            <person name="Kavagutti S V."/>
        </authorList>
    </citation>
    <scope>NUCLEOTIDE SEQUENCE</scope>
</reference>
<evidence type="ECO:0000256" key="10">
    <source>
        <dbReference type="ARBA" id="ARBA00023163"/>
    </source>
</evidence>
<evidence type="ECO:0000256" key="7">
    <source>
        <dbReference type="ARBA" id="ARBA00023015"/>
    </source>
</evidence>
<dbReference type="PROSITE" id="PS51674">
    <property type="entry name" value="4FE4S_WBL"/>
    <property type="match status" value="1"/>
</dbReference>
<evidence type="ECO:0000256" key="5">
    <source>
        <dbReference type="ARBA" id="ARBA00023004"/>
    </source>
</evidence>
<sequence length="85" mass="9602">MDNNIRSTRWMGQGNCRNFPPAVFFPVDGAGVDRARAICATCPVVNDCLEYALSEHIDHGVWGGCSERERRRIAKRRRIALRVAD</sequence>
<dbReference type="Pfam" id="PF02467">
    <property type="entry name" value="Whib"/>
    <property type="match status" value="1"/>
</dbReference>
<dbReference type="InterPro" id="IPR003482">
    <property type="entry name" value="Whib"/>
</dbReference>
<feature type="domain" description="4Fe-4S Wbl-type" evidence="11">
    <location>
        <begin position="15"/>
        <end position="72"/>
    </location>
</feature>
<evidence type="ECO:0000313" key="13">
    <source>
        <dbReference type="EMBL" id="CAB4709329.1"/>
    </source>
</evidence>
<keyword evidence="8" id="KW-0238">DNA-binding</keyword>
<dbReference type="GO" id="GO:0047134">
    <property type="term" value="F:protein-disulfide reductase [NAD(P)H] activity"/>
    <property type="evidence" value="ECO:0007669"/>
    <property type="project" value="TreeGrafter"/>
</dbReference>
<protein>
    <submittedName>
        <fullName evidence="13">Unannotated protein</fullName>
    </submittedName>
</protein>
<dbReference type="GO" id="GO:0045454">
    <property type="term" value="P:cell redox homeostasis"/>
    <property type="evidence" value="ECO:0007669"/>
    <property type="project" value="TreeGrafter"/>
</dbReference>
<keyword evidence="9" id="KW-1015">Disulfide bond</keyword>
<keyword evidence="6" id="KW-0411">Iron-sulfur</keyword>
<evidence type="ECO:0000256" key="4">
    <source>
        <dbReference type="ARBA" id="ARBA00022723"/>
    </source>
</evidence>
<evidence type="ECO:0000256" key="8">
    <source>
        <dbReference type="ARBA" id="ARBA00023125"/>
    </source>
</evidence>
<dbReference type="EMBL" id="CAEZWB010000032">
    <property type="protein sequence ID" value="CAB4643622.1"/>
    <property type="molecule type" value="Genomic_DNA"/>
</dbReference>
<evidence type="ECO:0000259" key="11">
    <source>
        <dbReference type="PROSITE" id="PS51674"/>
    </source>
</evidence>
<keyword evidence="7" id="KW-0805">Transcription regulation</keyword>
<dbReference type="GO" id="GO:0003677">
    <property type="term" value="F:DNA binding"/>
    <property type="evidence" value="ECO:0007669"/>
    <property type="project" value="UniProtKB-KW"/>
</dbReference>